<keyword evidence="1" id="KW-1003">Cell membrane</keyword>
<keyword evidence="3 9" id="KW-0808">Transferase</keyword>
<evidence type="ECO:0000256" key="7">
    <source>
        <dbReference type="ARBA" id="ARBA00023136"/>
    </source>
</evidence>
<dbReference type="GO" id="GO:0005886">
    <property type="term" value="C:plasma membrane"/>
    <property type="evidence" value="ECO:0007669"/>
    <property type="project" value="TreeGrafter"/>
</dbReference>
<dbReference type="PANTHER" id="PTHR48090">
    <property type="entry name" value="UNDECAPRENYL-PHOSPHATE 4-DEOXY-4-FORMAMIDO-L-ARABINOSE TRANSFERASE-RELATED"/>
    <property type="match status" value="1"/>
</dbReference>
<dbReference type="InterPro" id="IPR050256">
    <property type="entry name" value="Glycosyltransferase_2"/>
</dbReference>
<dbReference type="Pfam" id="PF00535">
    <property type="entry name" value="Glycos_transf_2"/>
    <property type="match status" value="1"/>
</dbReference>
<dbReference type="AlphaFoldDB" id="A0A395LYA9"/>
<keyword evidence="7" id="KW-0472">Membrane</keyword>
<dbReference type="Proteomes" id="UP000266389">
    <property type="component" value="Unassembled WGS sequence"/>
</dbReference>
<reference evidence="9 10" key="1">
    <citation type="journal article" date="2011" name="ISME J.">
        <title>Community ecology of hot spring cyanobacterial mats: predominant populations and their functional potential.</title>
        <authorList>
            <person name="Klatt C.G."/>
            <person name="Wood J.M."/>
            <person name="Rusch D.B."/>
            <person name="Bateson M.M."/>
            <person name="Hamamura N."/>
            <person name="Heidelberg J.F."/>
            <person name="Grossman A.R."/>
            <person name="Bhaya D."/>
            <person name="Cohan F.M."/>
            <person name="Kuhl M."/>
            <person name="Bryant D.A."/>
            <person name="Ward D.M."/>
        </authorList>
    </citation>
    <scope>NUCLEOTIDE SEQUENCE [LARGE SCALE GENOMIC DNA]</scope>
    <source>
        <strain evidence="9">OS</strain>
    </source>
</reference>
<evidence type="ECO:0000259" key="8">
    <source>
        <dbReference type="Pfam" id="PF00535"/>
    </source>
</evidence>
<keyword evidence="2" id="KW-0328">Glycosyltransferase</keyword>
<feature type="domain" description="Glycosyltransferase 2-like" evidence="8">
    <location>
        <begin position="28"/>
        <end position="190"/>
    </location>
</feature>
<evidence type="ECO:0000256" key="4">
    <source>
        <dbReference type="ARBA" id="ARBA00022692"/>
    </source>
</evidence>
<evidence type="ECO:0000256" key="3">
    <source>
        <dbReference type="ARBA" id="ARBA00022679"/>
    </source>
</evidence>
<proteinExistence type="predicted"/>
<sequence length="275" mass="31847">MLVFTYSTTTSTLNATLSMLDNSQITLSVFFPAYYDEENIGKVVDKAVAVLESLALKDYEIIIIEDGSPDRTGEVADELARKYPRVRVIHHEKNMGYGATLRDGFYAAKFDYVFYSDGDNQFDLDELRKFVALIPYSDIIIGYRISKQYSQWRRFTSFVYNYILRRLFNVDYMDVDCAFKLFKADLFKKIEIESTDAFIDAEIMLKARLLGYSVTEMGVKHLPRLAGVSTGARLGVILRTIREIYRFYRKYGKQIRRAAAQAHQKQPKQDEVLQQ</sequence>
<dbReference type="CDD" id="cd04179">
    <property type="entry name" value="DPM_DPG-synthase_like"/>
    <property type="match status" value="1"/>
</dbReference>
<evidence type="ECO:0000313" key="9">
    <source>
        <dbReference type="EMBL" id="RFM23519.1"/>
    </source>
</evidence>
<dbReference type="GO" id="GO:0099621">
    <property type="term" value="F:undecaprenyl-phosphate 4-deoxy-4-formamido-L-arabinose transferase activity"/>
    <property type="evidence" value="ECO:0007669"/>
    <property type="project" value="TreeGrafter"/>
</dbReference>
<keyword evidence="5" id="KW-0448">Lipopolysaccharide biosynthesis</keyword>
<dbReference type="PANTHER" id="PTHR48090:SF3">
    <property type="entry name" value="UNDECAPRENYL-PHOSPHATE 4-DEOXY-4-FORMAMIDO-L-ARABINOSE TRANSFERASE"/>
    <property type="match status" value="1"/>
</dbReference>
<evidence type="ECO:0000256" key="2">
    <source>
        <dbReference type="ARBA" id="ARBA00022676"/>
    </source>
</evidence>
<keyword evidence="4" id="KW-0812">Transmembrane</keyword>
<dbReference type="GO" id="GO:0009103">
    <property type="term" value="P:lipopolysaccharide biosynthetic process"/>
    <property type="evidence" value="ECO:0007669"/>
    <property type="project" value="UniProtKB-KW"/>
</dbReference>
<dbReference type="InterPro" id="IPR029044">
    <property type="entry name" value="Nucleotide-diphossugar_trans"/>
</dbReference>
<keyword evidence="6" id="KW-1133">Transmembrane helix</keyword>
<evidence type="ECO:0000256" key="5">
    <source>
        <dbReference type="ARBA" id="ARBA00022985"/>
    </source>
</evidence>
<evidence type="ECO:0000256" key="6">
    <source>
        <dbReference type="ARBA" id="ARBA00022989"/>
    </source>
</evidence>
<organism evidence="9 10">
    <name type="scientific">Candidatus Thermochlorobacter aerophilus</name>
    <dbReference type="NCBI Taxonomy" id="1868324"/>
    <lineage>
        <taxon>Bacteria</taxon>
        <taxon>Pseudomonadati</taxon>
        <taxon>Chlorobiota</taxon>
        <taxon>Chlorobiia</taxon>
        <taxon>Chlorobiales</taxon>
        <taxon>Candidatus Thermochlorobacteriaceae</taxon>
        <taxon>Candidatus Thermochlorobacter</taxon>
    </lineage>
</organism>
<name>A0A395LYA9_9BACT</name>
<protein>
    <submittedName>
        <fullName evidence="9">Glycosyltransferase family 2 protein</fullName>
    </submittedName>
</protein>
<dbReference type="Gene3D" id="3.90.550.10">
    <property type="entry name" value="Spore Coat Polysaccharide Biosynthesis Protein SpsA, Chain A"/>
    <property type="match status" value="1"/>
</dbReference>
<dbReference type="InterPro" id="IPR001173">
    <property type="entry name" value="Glyco_trans_2-like"/>
</dbReference>
<gene>
    <name evidence="9" type="ORF">D0433_10480</name>
</gene>
<evidence type="ECO:0000256" key="1">
    <source>
        <dbReference type="ARBA" id="ARBA00022475"/>
    </source>
</evidence>
<evidence type="ECO:0000313" key="10">
    <source>
        <dbReference type="Proteomes" id="UP000266389"/>
    </source>
</evidence>
<comment type="caution">
    <text evidence="9">The sequence shown here is derived from an EMBL/GenBank/DDBJ whole genome shotgun (WGS) entry which is preliminary data.</text>
</comment>
<accession>A0A395LYA9</accession>
<dbReference type="EMBL" id="PHFL01000063">
    <property type="protein sequence ID" value="RFM23519.1"/>
    <property type="molecule type" value="Genomic_DNA"/>
</dbReference>
<dbReference type="SUPFAM" id="SSF53448">
    <property type="entry name" value="Nucleotide-diphospho-sugar transferases"/>
    <property type="match status" value="1"/>
</dbReference>